<evidence type="ECO:0008006" key="4">
    <source>
        <dbReference type="Google" id="ProtNLM"/>
    </source>
</evidence>
<organism evidence="2 3">
    <name type="scientific">Brenthis ino</name>
    <name type="common">lesser marbled fritillary</name>
    <dbReference type="NCBI Taxonomy" id="405034"/>
    <lineage>
        <taxon>Eukaryota</taxon>
        <taxon>Metazoa</taxon>
        <taxon>Ecdysozoa</taxon>
        <taxon>Arthropoda</taxon>
        <taxon>Hexapoda</taxon>
        <taxon>Insecta</taxon>
        <taxon>Pterygota</taxon>
        <taxon>Neoptera</taxon>
        <taxon>Endopterygota</taxon>
        <taxon>Lepidoptera</taxon>
        <taxon>Glossata</taxon>
        <taxon>Ditrysia</taxon>
        <taxon>Papilionoidea</taxon>
        <taxon>Nymphalidae</taxon>
        <taxon>Heliconiinae</taxon>
        <taxon>Argynnini</taxon>
        <taxon>Brenthis</taxon>
    </lineage>
</organism>
<feature type="non-terminal residue" evidence="2">
    <location>
        <position position="69"/>
    </location>
</feature>
<feature type="signal peptide" evidence="1">
    <location>
        <begin position="1"/>
        <end position="21"/>
    </location>
</feature>
<dbReference type="OrthoDB" id="6900318at2759"/>
<keyword evidence="1" id="KW-0732">Signal</keyword>
<feature type="chain" id="PRO_5035466277" description="Defensin" evidence="1">
    <location>
        <begin position="22"/>
        <end position="69"/>
    </location>
</feature>
<sequence>MKACVFLALFLVLALATVAHCSETHENPSVHNLMKRQIRSGCALWECSSNCRRRGYSGGYCAFTGCRCY</sequence>
<protein>
    <recommendedName>
        <fullName evidence="4">Defensin</fullName>
    </recommendedName>
</protein>
<name>A0A8J9Y8M5_9NEOP</name>
<dbReference type="EMBL" id="OV170232">
    <property type="protein sequence ID" value="CAH0717391.1"/>
    <property type="molecule type" value="Genomic_DNA"/>
</dbReference>
<accession>A0A8J9Y8M5</accession>
<dbReference type="Proteomes" id="UP000838878">
    <property type="component" value="Chromosome 12"/>
</dbReference>
<dbReference type="Gene3D" id="3.30.30.10">
    <property type="entry name" value="Knottin, scorpion toxin-like"/>
    <property type="match status" value="1"/>
</dbReference>
<evidence type="ECO:0000256" key="1">
    <source>
        <dbReference type="SAM" id="SignalP"/>
    </source>
</evidence>
<evidence type="ECO:0000313" key="2">
    <source>
        <dbReference type="EMBL" id="CAH0717391.1"/>
    </source>
</evidence>
<proteinExistence type="predicted"/>
<dbReference type="GO" id="GO:0051707">
    <property type="term" value="P:response to other organism"/>
    <property type="evidence" value="ECO:0007669"/>
    <property type="project" value="UniProtKB-ARBA"/>
</dbReference>
<reference evidence="2" key="1">
    <citation type="submission" date="2021-12" db="EMBL/GenBank/DDBJ databases">
        <authorList>
            <person name="Martin H S."/>
        </authorList>
    </citation>
    <scope>NUCLEOTIDE SEQUENCE</scope>
</reference>
<dbReference type="SUPFAM" id="SSF57095">
    <property type="entry name" value="Scorpion toxin-like"/>
    <property type="match status" value="1"/>
</dbReference>
<evidence type="ECO:0000313" key="3">
    <source>
        <dbReference type="Proteomes" id="UP000838878"/>
    </source>
</evidence>
<dbReference type="AlphaFoldDB" id="A0A8J9Y8M5"/>
<dbReference type="InterPro" id="IPR036574">
    <property type="entry name" value="Scorpion_toxin-like_sf"/>
</dbReference>
<gene>
    <name evidence="2" type="ORF">BINO364_LOCUS4002</name>
</gene>
<keyword evidence="3" id="KW-1185">Reference proteome</keyword>